<proteinExistence type="predicted"/>
<accession>A0A0N0BIN7</accession>
<protein>
    <submittedName>
        <fullName evidence="2">Uncharacterized protein</fullName>
    </submittedName>
</protein>
<feature type="region of interest" description="Disordered" evidence="1">
    <location>
        <begin position="1"/>
        <end position="20"/>
    </location>
</feature>
<dbReference type="Proteomes" id="UP000053105">
    <property type="component" value="Unassembled WGS sequence"/>
</dbReference>
<name>A0A0N0BIN7_9HYME</name>
<gene>
    <name evidence="2" type="ORF">WN51_05892</name>
</gene>
<evidence type="ECO:0000313" key="3">
    <source>
        <dbReference type="Proteomes" id="UP000053105"/>
    </source>
</evidence>
<dbReference type="EMBL" id="KQ435727">
    <property type="protein sequence ID" value="KOX78004.1"/>
    <property type="molecule type" value="Genomic_DNA"/>
</dbReference>
<reference evidence="2 3" key="1">
    <citation type="submission" date="2015-07" db="EMBL/GenBank/DDBJ databases">
        <title>The genome of Melipona quadrifasciata.</title>
        <authorList>
            <person name="Pan H."/>
            <person name="Kapheim K."/>
        </authorList>
    </citation>
    <scope>NUCLEOTIDE SEQUENCE [LARGE SCALE GENOMIC DNA]</scope>
    <source>
        <strain evidence="2">0111107301</strain>
        <tissue evidence="2">Whole body</tissue>
    </source>
</reference>
<evidence type="ECO:0000313" key="2">
    <source>
        <dbReference type="EMBL" id="KOX78004.1"/>
    </source>
</evidence>
<sequence>MTFRNRRATHEKRSKPGDNRADFYVCPGSVAVARDRIDSRLRVVHEQNEIRPGPQKNIRILDRKTKIPPERTNTAYTLIFSGHHLSQPYSSSHIELYFWTVKFRKVLQSEEIQEEAQCHFLQLEFTTIKFLTGNNKHAKD</sequence>
<keyword evidence="3" id="KW-1185">Reference proteome</keyword>
<organism evidence="2 3">
    <name type="scientific">Melipona quadrifasciata</name>
    <dbReference type="NCBI Taxonomy" id="166423"/>
    <lineage>
        <taxon>Eukaryota</taxon>
        <taxon>Metazoa</taxon>
        <taxon>Ecdysozoa</taxon>
        <taxon>Arthropoda</taxon>
        <taxon>Hexapoda</taxon>
        <taxon>Insecta</taxon>
        <taxon>Pterygota</taxon>
        <taxon>Neoptera</taxon>
        <taxon>Endopterygota</taxon>
        <taxon>Hymenoptera</taxon>
        <taxon>Apocrita</taxon>
        <taxon>Aculeata</taxon>
        <taxon>Apoidea</taxon>
        <taxon>Anthophila</taxon>
        <taxon>Apidae</taxon>
        <taxon>Melipona</taxon>
    </lineage>
</organism>
<dbReference type="AlphaFoldDB" id="A0A0N0BIN7"/>
<evidence type="ECO:0000256" key="1">
    <source>
        <dbReference type="SAM" id="MobiDB-lite"/>
    </source>
</evidence>
<feature type="compositionally biased region" description="Basic residues" evidence="1">
    <location>
        <begin position="1"/>
        <end position="13"/>
    </location>
</feature>